<proteinExistence type="predicted"/>
<keyword evidence="2" id="KW-1185">Reference proteome</keyword>
<sequence length="360" mass="41723">MINDIDRRINRYLEFYKKEEPALLLHVRCLNRMADPGKQSYLNTLWHSDFHKKEHREKFFDDLYDEVMDENRLHPLADDYLPSGKIVWGPIFSVIIKDRPINAQEHSSWLEPCLPDLGEIDRLRFKLDENNFWWQLYKEAKENLSRRLEFVTPVYHQGILDLAWDLRGNDLYTDFYEDPEQALKLVEFCTDALIRIGDASRAIRPADARTDYWVPGWGFNALVPGYGGITTCDTSCQLSPEFFQAFEVPYMEKIQNHAPGWLLHSHSVGARHQRTYATLPGLEILQIVADPNIPTPAESMPDIVDRIGLKPVIITTTPDMIYKNIDALKRARAVIRASVADEKEGAELLAFVRRHSRISD</sequence>
<gene>
    <name evidence="1" type="ORF">AW736_25520</name>
</gene>
<name>A0A178ID11_9BACT</name>
<protein>
    <recommendedName>
        <fullName evidence="3">Uroporphyrinogen decarboxylase (URO-D) domain-containing protein</fullName>
    </recommendedName>
</protein>
<organism evidence="1 2">
    <name type="scientific">Termitidicoccus mucosus</name>
    <dbReference type="NCBI Taxonomy" id="1184151"/>
    <lineage>
        <taxon>Bacteria</taxon>
        <taxon>Pseudomonadati</taxon>
        <taxon>Verrucomicrobiota</taxon>
        <taxon>Opitutia</taxon>
        <taxon>Opitutales</taxon>
        <taxon>Opitutaceae</taxon>
        <taxon>Termitidicoccus</taxon>
    </lineage>
</organism>
<dbReference type="InterPro" id="IPR038071">
    <property type="entry name" value="UROD/MetE-like_sf"/>
</dbReference>
<evidence type="ECO:0000313" key="2">
    <source>
        <dbReference type="Proteomes" id="UP000078486"/>
    </source>
</evidence>
<dbReference type="RefSeq" id="WP_068773111.1">
    <property type="nucleotide sequence ID" value="NZ_CP109796.1"/>
</dbReference>
<dbReference type="AlphaFoldDB" id="A0A178ID11"/>
<dbReference type="Gene3D" id="3.20.20.210">
    <property type="match status" value="1"/>
</dbReference>
<evidence type="ECO:0008006" key="3">
    <source>
        <dbReference type="Google" id="ProtNLM"/>
    </source>
</evidence>
<dbReference type="EMBL" id="LRRQ01000190">
    <property type="protein sequence ID" value="OAM86936.1"/>
    <property type="molecule type" value="Genomic_DNA"/>
</dbReference>
<dbReference type="Proteomes" id="UP000078486">
    <property type="component" value="Unassembled WGS sequence"/>
</dbReference>
<evidence type="ECO:0000313" key="1">
    <source>
        <dbReference type="EMBL" id="OAM86936.1"/>
    </source>
</evidence>
<accession>A0A178ID11</accession>
<dbReference type="STRING" id="1184151.AW736_25520"/>
<comment type="caution">
    <text evidence="1">The sequence shown here is derived from an EMBL/GenBank/DDBJ whole genome shotgun (WGS) entry which is preliminary data.</text>
</comment>
<reference evidence="1 2" key="1">
    <citation type="submission" date="2016-01" db="EMBL/GenBank/DDBJ databases">
        <title>High potential of lignocellulose degradation of a new Verrucomicrobia species.</title>
        <authorList>
            <person name="Wang Y."/>
            <person name="Shi Y."/>
            <person name="Qiu Z."/>
            <person name="Liu S."/>
            <person name="Yang H."/>
        </authorList>
    </citation>
    <scope>NUCLEOTIDE SEQUENCE [LARGE SCALE GENOMIC DNA]</scope>
    <source>
        <strain evidence="1 2">TSB47</strain>
    </source>
</reference>